<dbReference type="InterPro" id="IPR017383">
    <property type="entry name" value="ARPC1"/>
</dbReference>
<evidence type="ECO:0000256" key="7">
    <source>
        <dbReference type="ARBA" id="ARBA00023212"/>
    </source>
</evidence>
<keyword evidence="3" id="KW-0963">Cytoplasm</keyword>
<feature type="repeat" description="WD" evidence="10">
    <location>
        <begin position="49"/>
        <end position="81"/>
    </location>
</feature>
<organism evidence="11 12">
    <name type="scientific">Chlamydomonas schloesseri</name>
    <dbReference type="NCBI Taxonomy" id="2026947"/>
    <lineage>
        <taxon>Eukaryota</taxon>
        <taxon>Viridiplantae</taxon>
        <taxon>Chlorophyta</taxon>
        <taxon>core chlorophytes</taxon>
        <taxon>Chlorophyceae</taxon>
        <taxon>CS clade</taxon>
        <taxon>Chlamydomonadales</taxon>
        <taxon>Chlamydomonadaceae</taxon>
        <taxon>Chlamydomonas</taxon>
    </lineage>
</organism>
<dbReference type="PROSITE" id="PS50294">
    <property type="entry name" value="WD_REPEATS_REGION"/>
    <property type="match status" value="1"/>
</dbReference>
<dbReference type="Proteomes" id="UP000613740">
    <property type="component" value="Unassembled WGS sequence"/>
</dbReference>
<keyword evidence="5" id="KW-0677">Repeat</keyword>
<evidence type="ECO:0000256" key="3">
    <source>
        <dbReference type="ARBA" id="ARBA00022490"/>
    </source>
</evidence>
<dbReference type="PANTHER" id="PTHR10709:SF2">
    <property type="entry name" value="ACTIN-RELATED PROTEIN 2_3 COMPLEX SUBUNIT"/>
    <property type="match status" value="1"/>
</dbReference>
<keyword evidence="6" id="KW-0009">Actin-binding</keyword>
<dbReference type="PROSITE" id="PS00678">
    <property type="entry name" value="WD_REPEATS_1"/>
    <property type="match status" value="1"/>
</dbReference>
<comment type="subcellular location">
    <subcellularLocation>
        <location evidence="1">Cytoplasm</location>
        <location evidence="1">Cytoskeleton</location>
    </subcellularLocation>
</comment>
<dbReference type="OrthoDB" id="406844at2759"/>
<sequence>MVITRLTKGALCVKWSPSEAKFAIGSAARNVCVGYYDPESKWWACKLIRKAHESSVVAVAWHPNSLLLATGSTDRRVRLFNAYVRGYEPDAPAGALPEGSSFGDCLFEVAHDGCGWVHSVAFAFAAAGAGGPAAQQPLPAGAFPQLLYASHDFAVGTVDAAAGGGGSAAAVAVRLPDAVLPLKCLAVVVPGRLAVGGSWSGGLAVLRNTGGGGGGGGWQLAATLGTRDAAGGSGSGGGGAGGAGGGGAAASGGGSSAVARQIAALNLNAVNMVAPGGASGAGGPAAAAAGAGGEQPGHGGALVTGLHVRPAAAWAAAGGGGGGGQRWHVASSGLDGQVLLWDLSAFL</sequence>
<dbReference type="InterPro" id="IPR019775">
    <property type="entry name" value="WD40_repeat_CS"/>
</dbReference>
<evidence type="ECO:0000313" key="11">
    <source>
        <dbReference type="EMBL" id="KAG2451989.1"/>
    </source>
</evidence>
<accession>A0A836BAD4</accession>
<dbReference type="Gene3D" id="2.130.10.10">
    <property type="entry name" value="YVTN repeat-like/Quinoprotein amine dehydrogenase"/>
    <property type="match status" value="1"/>
</dbReference>
<evidence type="ECO:0000256" key="10">
    <source>
        <dbReference type="PROSITE-ProRule" id="PRU00221"/>
    </source>
</evidence>
<dbReference type="GO" id="GO:0051015">
    <property type="term" value="F:actin filament binding"/>
    <property type="evidence" value="ECO:0007669"/>
    <property type="project" value="TreeGrafter"/>
</dbReference>
<dbReference type="SUPFAM" id="SSF50978">
    <property type="entry name" value="WD40 repeat-like"/>
    <property type="match status" value="1"/>
</dbReference>
<evidence type="ECO:0000256" key="4">
    <source>
        <dbReference type="ARBA" id="ARBA00022574"/>
    </source>
</evidence>
<name>A0A836BAD4_9CHLO</name>
<keyword evidence="7" id="KW-0206">Cytoskeleton</keyword>
<dbReference type="Pfam" id="PF00400">
    <property type="entry name" value="WD40"/>
    <property type="match status" value="1"/>
</dbReference>
<evidence type="ECO:0000256" key="5">
    <source>
        <dbReference type="ARBA" id="ARBA00022737"/>
    </source>
</evidence>
<dbReference type="GO" id="GO:0034314">
    <property type="term" value="P:Arp2/3 complex-mediated actin nucleation"/>
    <property type="evidence" value="ECO:0007669"/>
    <property type="project" value="InterPro"/>
</dbReference>
<evidence type="ECO:0000256" key="9">
    <source>
        <dbReference type="ARBA" id="ARBA00041789"/>
    </source>
</evidence>
<dbReference type="GO" id="GO:0005885">
    <property type="term" value="C:Arp2/3 protein complex"/>
    <property type="evidence" value="ECO:0007669"/>
    <property type="project" value="InterPro"/>
</dbReference>
<proteinExistence type="inferred from homology"/>
<evidence type="ECO:0000313" key="12">
    <source>
        <dbReference type="Proteomes" id="UP000613740"/>
    </source>
</evidence>
<evidence type="ECO:0000256" key="2">
    <source>
        <dbReference type="ARBA" id="ARBA00006260"/>
    </source>
</evidence>
<reference evidence="11" key="1">
    <citation type="journal article" date="2020" name="bioRxiv">
        <title>Comparative genomics of Chlamydomonas.</title>
        <authorList>
            <person name="Craig R.J."/>
            <person name="Hasan A.R."/>
            <person name="Ness R.W."/>
            <person name="Keightley P.D."/>
        </authorList>
    </citation>
    <scope>NUCLEOTIDE SEQUENCE</scope>
    <source>
        <strain evidence="11">CCAP 11/173</strain>
    </source>
</reference>
<protein>
    <recommendedName>
        <fullName evidence="8">Arp2/3 complex 41 kDa subunit</fullName>
    </recommendedName>
    <alternativeName>
        <fullName evidence="9">p41-ARC</fullName>
    </alternativeName>
</protein>
<dbReference type="PANTHER" id="PTHR10709">
    <property type="entry name" value="ACTIN-RELATED PROTEIN 2/3 COMPLEX SUBUNIT 1"/>
    <property type="match status" value="1"/>
</dbReference>
<comment type="caution">
    <text evidence="11">The sequence shown here is derived from an EMBL/GenBank/DDBJ whole genome shotgun (WGS) entry which is preliminary data.</text>
</comment>
<comment type="similarity">
    <text evidence="2">Belongs to the WD repeat ARPC1 family.</text>
</comment>
<evidence type="ECO:0000256" key="6">
    <source>
        <dbReference type="ARBA" id="ARBA00023203"/>
    </source>
</evidence>
<keyword evidence="4 10" id="KW-0853">WD repeat</keyword>
<dbReference type="InterPro" id="IPR001680">
    <property type="entry name" value="WD40_rpt"/>
</dbReference>
<keyword evidence="12" id="KW-1185">Reference proteome</keyword>
<evidence type="ECO:0000256" key="8">
    <source>
        <dbReference type="ARBA" id="ARBA00041244"/>
    </source>
</evidence>
<evidence type="ECO:0000256" key="1">
    <source>
        <dbReference type="ARBA" id="ARBA00004245"/>
    </source>
</evidence>
<dbReference type="EMBL" id="JAEHOD010000007">
    <property type="protein sequence ID" value="KAG2451989.1"/>
    <property type="molecule type" value="Genomic_DNA"/>
</dbReference>
<dbReference type="SMART" id="SM00320">
    <property type="entry name" value="WD40"/>
    <property type="match status" value="2"/>
</dbReference>
<dbReference type="PROSITE" id="PS50082">
    <property type="entry name" value="WD_REPEATS_2"/>
    <property type="match status" value="1"/>
</dbReference>
<dbReference type="InterPro" id="IPR036322">
    <property type="entry name" value="WD40_repeat_dom_sf"/>
</dbReference>
<dbReference type="InterPro" id="IPR015943">
    <property type="entry name" value="WD40/YVTN_repeat-like_dom_sf"/>
</dbReference>
<gene>
    <name evidence="11" type="ORF">HYH02_003760</name>
</gene>
<dbReference type="AlphaFoldDB" id="A0A836BAD4"/>